<dbReference type="SMART" id="SM00320">
    <property type="entry name" value="WD40"/>
    <property type="match status" value="3"/>
</dbReference>
<dbReference type="PANTHER" id="PTHR16220">
    <property type="entry name" value="WD REPEAT PROTEIN 8-RELATED"/>
    <property type="match status" value="1"/>
</dbReference>
<dbReference type="InterPro" id="IPR036322">
    <property type="entry name" value="WD40_repeat_dom_sf"/>
</dbReference>
<comment type="caution">
    <text evidence="2">The sequence shown here is derived from an EMBL/GenBank/DDBJ whole genome shotgun (WGS) entry which is preliminary data.</text>
</comment>
<dbReference type="AlphaFoldDB" id="A0AAD5X921"/>
<dbReference type="Gene3D" id="2.130.10.10">
    <property type="entry name" value="YVTN repeat-like/Quinoprotein amine dehydrogenase"/>
    <property type="match status" value="3"/>
</dbReference>
<reference evidence="2" key="1">
    <citation type="submission" date="2020-05" db="EMBL/GenBank/DDBJ databases">
        <title>Phylogenomic resolution of chytrid fungi.</title>
        <authorList>
            <person name="Stajich J.E."/>
            <person name="Amses K."/>
            <person name="Simmons R."/>
            <person name="Seto K."/>
            <person name="Myers J."/>
            <person name="Bonds A."/>
            <person name="Quandt C.A."/>
            <person name="Barry K."/>
            <person name="Liu P."/>
            <person name="Grigoriev I."/>
            <person name="Longcore J.E."/>
            <person name="James T.Y."/>
        </authorList>
    </citation>
    <scope>NUCLEOTIDE SEQUENCE</scope>
    <source>
        <strain evidence="2">JEL0318</strain>
    </source>
</reference>
<dbReference type="GO" id="GO:1990810">
    <property type="term" value="P:microtubule anchoring at mitotic spindle pole body"/>
    <property type="evidence" value="ECO:0007669"/>
    <property type="project" value="TreeGrafter"/>
</dbReference>
<dbReference type="Pfam" id="PF08662">
    <property type="entry name" value="eIF2A"/>
    <property type="match status" value="1"/>
</dbReference>
<dbReference type="GO" id="GO:0005815">
    <property type="term" value="C:microtubule organizing center"/>
    <property type="evidence" value="ECO:0007669"/>
    <property type="project" value="TreeGrafter"/>
</dbReference>
<dbReference type="InterPro" id="IPR013979">
    <property type="entry name" value="TIF_beta_prop-like"/>
</dbReference>
<organism evidence="2 3">
    <name type="scientific">Rhizophlyctis rosea</name>
    <dbReference type="NCBI Taxonomy" id="64517"/>
    <lineage>
        <taxon>Eukaryota</taxon>
        <taxon>Fungi</taxon>
        <taxon>Fungi incertae sedis</taxon>
        <taxon>Chytridiomycota</taxon>
        <taxon>Chytridiomycota incertae sedis</taxon>
        <taxon>Chytridiomycetes</taxon>
        <taxon>Rhizophlyctidales</taxon>
        <taxon>Rhizophlyctidaceae</taxon>
        <taxon>Rhizophlyctis</taxon>
    </lineage>
</organism>
<dbReference type="PANTHER" id="PTHR16220:SF0">
    <property type="entry name" value="WD REPEAT-CONTAINING PROTEIN WRAP73"/>
    <property type="match status" value="1"/>
</dbReference>
<proteinExistence type="predicted"/>
<dbReference type="GO" id="GO:1990811">
    <property type="term" value="C:MWP complex"/>
    <property type="evidence" value="ECO:0007669"/>
    <property type="project" value="TreeGrafter"/>
</dbReference>
<keyword evidence="3" id="KW-1185">Reference proteome</keyword>
<accession>A0AAD5X921</accession>
<dbReference type="EMBL" id="JADGJD010000002">
    <property type="protein sequence ID" value="KAJ3057487.1"/>
    <property type="molecule type" value="Genomic_DNA"/>
</dbReference>
<dbReference type="InterPro" id="IPR015943">
    <property type="entry name" value="WD40/YVTN_repeat-like_dom_sf"/>
</dbReference>
<dbReference type="Proteomes" id="UP001212841">
    <property type="component" value="Unassembled WGS sequence"/>
</dbReference>
<evidence type="ECO:0000313" key="2">
    <source>
        <dbReference type="EMBL" id="KAJ3057487.1"/>
    </source>
</evidence>
<evidence type="ECO:0000259" key="1">
    <source>
        <dbReference type="Pfam" id="PF08662"/>
    </source>
</evidence>
<gene>
    <name evidence="2" type="primary">WRAP73</name>
    <name evidence="2" type="ORF">HK097_004007</name>
</gene>
<sequence length="440" mass="51030">MDFTELYKQSLNICRFSPNGLYLANVVQFRVVIRDAETLQILHLFTCTDNVQEVLWSPDSELVLCASFKLGNIQIWSLKDEKWTAKIDEGAAGCTTIKWAPDARHLLSFSDFQLRITVWSLVTSDAYYIQYPKYSDRGYCFRSDGRYFALAERRECKDYISVYDCEDWILLKRFAVETTDLDDISWSPDGRFIAVWESCLDVESKIDFIFNDAGLVCLPSRQVRFLNHYTWKPLIEFSHPQTLPHPDIAIFQESDLREIKNSTGLAEWSQAASPRSKIRYERIRPPFTLPIIRPDPDKPNPRMGVGICEFSCDGRFVATRNDNMPNCLWIWNLVELRQMVLISQLQPIKIVRWNPLRPDRLAFCCGNGYVYTWNEITGCQAVELPAVNFQVLNFHWNFDGNSMILLDKDKFCLAFPVNDAEEGVHQVDGDENGFQQYDHA</sequence>
<dbReference type="InterPro" id="IPR052778">
    <property type="entry name" value="Centrosome-WD_assoc"/>
</dbReference>
<dbReference type="InterPro" id="IPR001680">
    <property type="entry name" value="WD40_rpt"/>
</dbReference>
<dbReference type="SUPFAM" id="SSF50978">
    <property type="entry name" value="WD40 repeat-like"/>
    <property type="match status" value="1"/>
</dbReference>
<feature type="domain" description="Translation initiation factor beta propellor-like" evidence="1">
    <location>
        <begin position="49"/>
        <end position="110"/>
    </location>
</feature>
<name>A0AAD5X921_9FUNG</name>
<protein>
    <submittedName>
        <fullName evidence="2">WD repeat-containing protein wrap73</fullName>
    </submittedName>
</protein>
<evidence type="ECO:0000313" key="3">
    <source>
        <dbReference type="Proteomes" id="UP001212841"/>
    </source>
</evidence>